<dbReference type="Proteomes" id="UP000654482">
    <property type="component" value="Unassembled WGS sequence"/>
</dbReference>
<keyword evidence="1" id="KW-0812">Transmembrane</keyword>
<dbReference type="Pfam" id="PF11353">
    <property type="entry name" value="DUF3153"/>
    <property type="match status" value="1"/>
</dbReference>
<dbReference type="PROSITE" id="PS51257">
    <property type="entry name" value="PROKAR_LIPOPROTEIN"/>
    <property type="match status" value="1"/>
</dbReference>
<keyword evidence="3" id="KW-1185">Reference proteome</keyword>
<feature type="transmembrane region" description="Helical" evidence="1">
    <location>
        <begin position="234"/>
        <end position="252"/>
    </location>
</feature>
<proteinExistence type="predicted"/>
<organism evidence="2 3">
    <name type="scientific">Lusitaniella coriacea LEGE 07157</name>
    <dbReference type="NCBI Taxonomy" id="945747"/>
    <lineage>
        <taxon>Bacteria</taxon>
        <taxon>Bacillati</taxon>
        <taxon>Cyanobacteriota</taxon>
        <taxon>Cyanophyceae</taxon>
        <taxon>Spirulinales</taxon>
        <taxon>Lusitaniellaceae</taxon>
        <taxon>Lusitaniella</taxon>
    </lineage>
</organism>
<reference evidence="2" key="1">
    <citation type="submission" date="2020-10" db="EMBL/GenBank/DDBJ databases">
        <authorList>
            <person name="Castelo-Branco R."/>
            <person name="Eusebio N."/>
            <person name="Adriana R."/>
            <person name="Vieira A."/>
            <person name="Brugerolle De Fraissinette N."/>
            <person name="Rezende De Castro R."/>
            <person name="Schneider M.P."/>
            <person name="Vasconcelos V."/>
            <person name="Leao P.N."/>
        </authorList>
    </citation>
    <scope>NUCLEOTIDE SEQUENCE</scope>
    <source>
        <strain evidence="2">LEGE 07157</strain>
    </source>
</reference>
<dbReference type="AlphaFoldDB" id="A0A8J7DZE1"/>
<keyword evidence="1" id="KW-1133">Transmembrane helix</keyword>
<dbReference type="InterPro" id="IPR021499">
    <property type="entry name" value="DUF3153"/>
</dbReference>
<name>A0A8J7DZE1_9CYAN</name>
<protein>
    <submittedName>
        <fullName evidence="2">DUF3153 domain-containing protein</fullName>
    </submittedName>
</protein>
<comment type="caution">
    <text evidence="2">The sequence shown here is derived from an EMBL/GenBank/DDBJ whole genome shotgun (WGS) entry which is preliminary data.</text>
</comment>
<dbReference type="RefSeq" id="WP_194031237.1">
    <property type="nucleotide sequence ID" value="NZ_JADEWZ010000039.1"/>
</dbReference>
<accession>A0A8J7DZE1</accession>
<dbReference type="EMBL" id="JADEWZ010000039">
    <property type="protein sequence ID" value="MBE9118148.1"/>
    <property type="molecule type" value="Genomic_DNA"/>
</dbReference>
<evidence type="ECO:0000313" key="3">
    <source>
        <dbReference type="Proteomes" id="UP000654482"/>
    </source>
</evidence>
<sequence length="270" mass="30585">MKFPRSRLRRRVRFFPSRLAFFSFLILSVLFLSGCVGYDVGIDVKGQYRGAIVQHIRLGEQLTAFNQVEAKKWLDTFERRAKALKGRTQNIDAQEMVVTIPFSNGEELVEKFNRFFSPNRQPSTTRDREVGFVRVQSRMQLNQSNWLLFERDRLQLTIDLRGLGVLSEDGALIVSPESLLDLDFSLTAPWGAKNIPSESGSVAPLVRKNGNQLIWQLQAGEVNGIEAVFWLPSYLAWGAIAIALLITTGFFLKYKRLPLSPATESDLSQS</sequence>
<evidence type="ECO:0000256" key="1">
    <source>
        <dbReference type="SAM" id="Phobius"/>
    </source>
</evidence>
<keyword evidence="1" id="KW-0472">Membrane</keyword>
<gene>
    <name evidence="2" type="ORF">IQ249_19835</name>
</gene>
<evidence type="ECO:0000313" key="2">
    <source>
        <dbReference type="EMBL" id="MBE9118148.1"/>
    </source>
</evidence>